<feature type="signal peptide" evidence="1">
    <location>
        <begin position="1"/>
        <end position="18"/>
    </location>
</feature>
<dbReference type="SUPFAM" id="SSF53850">
    <property type="entry name" value="Periplasmic binding protein-like II"/>
    <property type="match status" value="1"/>
</dbReference>
<sequence length="417" mass="46793">MKKKLGVFVLLSSTVLISACGNGGSSGEGSSDETIEFLVSGDDVEGNAMSNMAEKYNEEMDANVEVVEVPYEDMDTRVTNMVRDGDPPELIRTAGFSPLWNDQLLDLGEIGNERNVDESLFIETDNEVKALPLDLTAVGMYINKDLFDEAGVEYPTSEEDVWTWEEFTSSVNEVTENTEGEYGFVMDQSEHRLLTMLYQFGSQGITPNDNGEYEVNQETIEGLEYFVDLNNDGTMPKNVWTSGENATSMFKSGRVAAYMSGNWQLQDFSENVNNFEWQSVYMPQEETRATNLGGNYITAFDGTGNEEATQDFISWLYEKENHEEMANYGGYLPVVEDAEVDYEFANESFEIYQNEIDASADVSSYMKREIDTKQLTAEGNAQDVLREEVIGVLNNDQSIEDAIETTTETYTEVYGNN</sequence>
<dbReference type="PANTHER" id="PTHR43649">
    <property type="entry name" value="ARABINOSE-BINDING PROTEIN-RELATED"/>
    <property type="match status" value="1"/>
</dbReference>
<dbReference type="Pfam" id="PF13416">
    <property type="entry name" value="SBP_bac_8"/>
    <property type="match status" value="1"/>
</dbReference>
<dbReference type="PROSITE" id="PS51257">
    <property type="entry name" value="PROKAR_LIPOPROTEIN"/>
    <property type="match status" value="1"/>
</dbReference>
<dbReference type="PANTHER" id="PTHR43649:SF12">
    <property type="entry name" value="DIACETYLCHITOBIOSE BINDING PROTEIN DASA"/>
    <property type="match status" value="1"/>
</dbReference>
<dbReference type="Gene3D" id="3.40.190.10">
    <property type="entry name" value="Periplasmic binding protein-like II"/>
    <property type="match status" value="1"/>
</dbReference>
<dbReference type="AlphaFoldDB" id="A0A510Y997"/>
<dbReference type="RefSeq" id="WP_094908995.1">
    <property type="nucleotide sequence ID" value="NZ_BJUN01000023.1"/>
</dbReference>
<evidence type="ECO:0000256" key="1">
    <source>
        <dbReference type="SAM" id="SignalP"/>
    </source>
</evidence>
<dbReference type="InterPro" id="IPR050490">
    <property type="entry name" value="Bact_solute-bd_prot1"/>
</dbReference>
<reference evidence="2 3" key="1">
    <citation type="submission" date="2019-07" db="EMBL/GenBank/DDBJ databases">
        <title>Whole genome shotgun sequence of Marinococcus halophilus NBRC 102359.</title>
        <authorList>
            <person name="Hosoyama A."/>
            <person name="Uohara A."/>
            <person name="Ohji S."/>
            <person name="Ichikawa N."/>
        </authorList>
    </citation>
    <scope>NUCLEOTIDE SEQUENCE [LARGE SCALE GENOMIC DNA]</scope>
    <source>
        <strain evidence="2 3">NBRC 102359</strain>
    </source>
</reference>
<organism evidence="2 3">
    <name type="scientific">Marinococcus halophilus</name>
    <dbReference type="NCBI Taxonomy" id="1371"/>
    <lineage>
        <taxon>Bacteria</taxon>
        <taxon>Bacillati</taxon>
        <taxon>Bacillota</taxon>
        <taxon>Bacilli</taxon>
        <taxon>Bacillales</taxon>
        <taxon>Bacillaceae</taxon>
        <taxon>Marinococcus</taxon>
    </lineage>
</organism>
<comment type="caution">
    <text evidence="2">The sequence shown here is derived from an EMBL/GenBank/DDBJ whole genome shotgun (WGS) entry which is preliminary data.</text>
</comment>
<feature type="chain" id="PRO_5039048279" evidence="1">
    <location>
        <begin position="19"/>
        <end position="417"/>
    </location>
</feature>
<protein>
    <submittedName>
        <fullName evidence="2">Sugar ABC transporter substrate-binding protein</fullName>
    </submittedName>
</protein>
<evidence type="ECO:0000313" key="3">
    <source>
        <dbReference type="Proteomes" id="UP000321051"/>
    </source>
</evidence>
<evidence type="ECO:0000313" key="2">
    <source>
        <dbReference type="EMBL" id="GEK59935.1"/>
    </source>
</evidence>
<dbReference type="OrthoDB" id="9795467at2"/>
<keyword evidence="3" id="KW-1185">Reference proteome</keyword>
<proteinExistence type="predicted"/>
<accession>A0A510Y997</accession>
<gene>
    <name evidence="2" type="ORF">MHA01_28400</name>
</gene>
<dbReference type="Proteomes" id="UP000321051">
    <property type="component" value="Unassembled WGS sequence"/>
</dbReference>
<dbReference type="EMBL" id="BJUN01000023">
    <property type="protein sequence ID" value="GEK59935.1"/>
    <property type="molecule type" value="Genomic_DNA"/>
</dbReference>
<dbReference type="InterPro" id="IPR006059">
    <property type="entry name" value="SBP"/>
</dbReference>
<dbReference type="CDD" id="cd13585">
    <property type="entry name" value="PBP2_TMBP_like"/>
    <property type="match status" value="1"/>
</dbReference>
<keyword evidence="1" id="KW-0732">Signal</keyword>
<name>A0A510Y997_MARHA</name>